<dbReference type="InterPro" id="IPR003462">
    <property type="entry name" value="ODC_Mu_crystall"/>
</dbReference>
<dbReference type="InterPro" id="IPR036291">
    <property type="entry name" value="NAD(P)-bd_dom_sf"/>
</dbReference>
<reference evidence="1 2" key="1">
    <citation type="journal article" date="2013" name="ISME J.">
        <title>A metabolic model for members of the genus Tetrasphaera involved in enhanced biological phosphorus removal.</title>
        <authorList>
            <person name="Kristiansen R."/>
            <person name="Nguyen H.T.T."/>
            <person name="Saunders A.M."/>
            <person name="Nielsen J.L."/>
            <person name="Wimmer R."/>
            <person name="Le V.Q."/>
            <person name="McIlroy S.J."/>
            <person name="Petrovski S."/>
            <person name="Seviour R.J."/>
            <person name="Calteau A."/>
            <person name="Nielsen K.L."/>
            <person name="Nielsen P.H."/>
        </authorList>
    </citation>
    <scope>NUCLEOTIDE SEQUENCE [LARGE SCALE GENOMIC DNA]</scope>
    <source>
        <strain evidence="1 2">Ben110</strain>
    </source>
</reference>
<dbReference type="GO" id="GO:0008473">
    <property type="term" value="F:ornithine cyclodeaminase activity"/>
    <property type="evidence" value="ECO:0007669"/>
    <property type="project" value="UniProtKB-EC"/>
</dbReference>
<keyword evidence="1" id="KW-0456">Lyase</keyword>
<dbReference type="OrthoDB" id="7209364at2"/>
<evidence type="ECO:0000313" key="2">
    <source>
        <dbReference type="Proteomes" id="UP000035763"/>
    </source>
</evidence>
<comment type="caution">
    <text evidence="1">The sequence shown here is derived from an EMBL/GenBank/DDBJ whole genome shotgun (WGS) entry which is preliminary data.</text>
</comment>
<organism evidence="1 2">
    <name type="scientific">Nostocoides australiense Ben110</name>
    <dbReference type="NCBI Taxonomy" id="1193182"/>
    <lineage>
        <taxon>Bacteria</taxon>
        <taxon>Bacillati</taxon>
        <taxon>Actinomycetota</taxon>
        <taxon>Actinomycetes</taxon>
        <taxon>Micrococcales</taxon>
        <taxon>Intrasporangiaceae</taxon>
        <taxon>Nostocoides</taxon>
    </lineage>
</organism>
<dbReference type="InterPro" id="IPR023401">
    <property type="entry name" value="ODC_N"/>
</dbReference>
<dbReference type="GO" id="GO:0005737">
    <property type="term" value="C:cytoplasm"/>
    <property type="evidence" value="ECO:0007669"/>
    <property type="project" value="TreeGrafter"/>
</dbReference>
<proteinExistence type="predicted"/>
<dbReference type="Gene3D" id="3.30.1780.10">
    <property type="entry name" value="ornithine cyclodeaminase, domain 1"/>
    <property type="match status" value="1"/>
</dbReference>
<dbReference type="PIRSF" id="PIRSF001439">
    <property type="entry name" value="CryM"/>
    <property type="match status" value="1"/>
</dbReference>
<dbReference type="Gene3D" id="3.40.50.720">
    <property type="entry name" value="NAD(P)-binding Rossmann-like Domain"/>
    <property type="match status" value="1"/>
</dbReference>
<gene>
    <name evidence="1" type="ORF">BN11_4660004</name>
</gene>
<dbReference type="EMBL" id="CAJA01000408">
    <property type="protein sequence ID" value="CCH74646.1"/>
    <property type="molecule type" value="Genomic_DNA"/>
</dbReference>
<sequence>MSLHDDFLVLNRADLDGLNLTWAEVMDVIDDAFVQKARGEVQNPPKPKVAPRSDAFVNAMPAFLAGSDSLGIKWVSGFEQNRTKDLPYIYGALLMNDADTGRPLALIDGGWVTEKRTAAVSGVTLRHVPGSVGTLGIIGAGLQGNRHLEVALEVHPEIEHVRVFDHREAHGHALLAQAGERVGTVVHSALEATQDADLVISSISRRMDPRLDGSNTAPDALILPVDYDDTFGPDVVREAAFFAVDDRGQYDSVLHRAFQGYRDPDGELAQLVSGVMTVPDHGRRVFTNMGLAMEDVALGALILERATATGAGTTITFP</sequence>
<accession>W6K0P1</accession>
<dbReference type="AlphaFoldDB" id="W6K0P1"/>
<dbReference type="PANTHER" id="PTHR13812">
    <property type="entry name" value="KETIMINE REDUCTASE MU-CRYSTALLIN"/>
    <property type="match status" value="1"/>
</dbReference>
<dbReference type="SUPFAM" id="SSF51735">
    <property type="entry name" value="NAD(P)-binding Rossmann-fold domains"/>
    <property type="match status" value="1"/>
</dbReference>
<dbReference type="PANTHER" id="PTHR13812:SF19">
    <property type="entry name" value="KETIMINE REDUCTASE MU-CRYSTALLIN"/>
    <property type="match status" value="1"/>
</dbReference>
<dbReference type="Pfam" id="PF02423">
    <property type="entry name" value="OCD_Mu_crystall"/>
    <property type="match status" value="1"/>
</dbReference>
<keyword evidence="2" id="KW-1185">Reference proteome</keyword>
<dbReference type="Proteomes" id="UP000035763">
    <property type="component" value="Unassembled WGS sequence"/>
</dbReference>
<protein>
    <submittedName>
        <fullName evidence="1">Putative Ornithine cyclodeaminase</fullName>
        <ecNumber evidence="1">4.3.1.12</ecNumber>
    </submittedName>
</protein>
<name>W6K0P1_9MICO</name>
<dbReference type="STRING" id="1193182.BN11_4660004"/>
<evidence type="ECO:0000313" key="1">
    <source>
        <dbReference type="EMBL" id="CCH74646.1"/>
    </source>
</evidence>
<dbReference type="RefSeq" id="WP_048699991.1">
    <property type="nucleotide sequence ID" value="NZ_HG764815.1"/>
</dbReference>
<dbReference type="EC" id="4.3.1.12" evidence="1"/>